<proteinExistence type="predicted"/>
<dbReference type="EMBL" id="CM044703">
    <property type="protein sequence ID" value="KAI5672825.1"/>
    <property type="molecule type" value="Genomic_DNA"/>
</dbReference>
<gene>
    <name evidence="1" type="ORF">M9H77_13189</name>
</gene>
<dbReference type="Proteomes" id="UP001060085">
    <property type="component" value="Linkage Group LG03"/>
</dbReference>
<evidence type="ECO:0000313" key="1">
    <source>
        <dbReference type="EMBL" id="KAI5672825.1"/>
    </source>
</evidence>
<keyword evidence="2" id="KW-1185">Reference proteome</keyword>
<evidence type="ECO:0000313" key="2">
    <source>
        <dbReference type="Proteomes" id="UP001060085"/>
    </source>
</evidence>
<accession>A0ACC0BJL3</accession>
<sequence>MAMELTSFGSLPDLKKIELPQPCQPLRLTVLIWLHTRLVQHGCLFGCFFADRILLTLVVLKSYFAFAAPAPEPKRKIIFWLTGRRRKGVSIG</sequence>
<organism evidence="1 2">
    <name type="scientific">Catharanthus roseus</name>
    <name type="common">Madagascar periwinkle</name>
    <name type="synonym">Vinca rosea</name>
    <dbReference type="NCBI Taxonomy" id="4058"/>
    <lineage>
        <taxon>Eukaryota</taxon>
        <taxon>Viridiplantae</taxon>
        <taxon>Streptophyta</taxon>
        <taxon>Embryophyta</taxon>
        <taxon>Tracheophyta</taxon>
        <taxon>Spermatophyta</taxon>
        <taxon>Magnoliopsida</taxon>
        <taxon>eudicotyledons</taxon>
        <taxon>Gunneridae</taxon>
        <taxon>Pentapetalae</taxon>
        <taxon>asterids</taxon>
        <taxon>lamiids</taxon>
        <taxon>Gentianales</taxon>
        <taxon>Apocynaceae</taxon>
        <taxon>Rauvolfioideae</taxon>
        <taxon>Vinceae</taxon>
        <taxon>Catharanthinae</taxon>
        <taxon>Catharanthus</taxon>
    </lineage>
</organism>
<reference evidence="2" key="1">
    <citation type="journal article" date="2023" name="Nat. Plants">
        <title>Single-cell RNA sequencing provides a high-resolution roadmap for understanding the multicellular compartmentation of specialized metabolism.</title>
        <authorList>
            <person name="Sun S."/>
            <person name="Shen X."/>
            <person name="Li Y."/>
            <person name="Li Y."/>
            <person name="Wang S."/>
            <person name="Li R."/>
            <person name="Zhang H."/>
            <person name="Shen G."/>
            <person name="Guo B."/>
            <person name="Wei J."/>
            <person name="Xu J."/>
            <person name="St-Pierre B."/>
            <person name="Chen S."/>
            <person name="Sun C."/>
        </authorList>
    </citation>
    <scope>NUCLEOTIDE SEQUENCE [LARGE SCALE GENOMIC DNA]</scope>
</reference>
<protein>
    <submittedName>
        <fullName evidence="1">Uncharacterized protein</fullName>
    </submittedName>
</protein>
<comment type="caution">
    <text evidence="1">The sequence shown here is derived from an EMBL/GenBank/DDBJ whole genome shotgun (WGS) entry which is preliminary data.</text>
</comment>
<name>A0ACC0BJL3_CATRO</name>